<protein>
    <recommendedName>
        <fullName evidence="4">NB-ARC domain-containing protein</fullName>
    </recommendedName>
</protein>
<dbReference type="InterPro" id="IPR001611">
    <property type="entry name" value="Leu-rich_rpt"/>
</dbReference>
<dbReference type="PRINTS" id="PR00364">
    <property type="entry name" value="DISEASERSIST"/>
</dbReference>
<comment type="caution">
    <text evidence="5">The sequence shown here is derived from an EMBL/GenBank/DDBJ whole genome shotgun (WGS) entry which is preliminary data.</text>
</comment>
<evidence type="ECO:0000313" key="5">
    <source>
        <dbReference type="EMBL" id="KAH7404481.1"/>
    </source>
</evidence>
<evidence type="ECO:0000256" key="3">
    <source>
        <dbReference type="ARBA" id="ARBA00022737"/>
    </source>
</evidence>
<dbReference type="Gene3D" id="3.40.50.300">
    <property type="entry name" value="P-loop containing nucleotide triphosphate hydrolases"/>
    <property type="match status" value="1"/>
</dbReference>
<keyword evidence="6" id="KW-1185">Reference proteome</keyword>
<reference evidence="5" key="1">
    <citation type="submission" date="2021-08" db="EMBL/GenBank/DDBJ databases">
        <title>WGS assembly of Ceratopteris richardii.</title>
        <authorList>
            <person name="Marchant D.B."/>
            <person name="Chen G."/>
            <person name="Jenkins J."/>
            <person name="Shu S."/>
            <person name="Leebens-Mack J."/>
            <person name="Grimwood J."/>
            <person name="Schmutz J."/>
            <person name="Soltis P."/>
            <person name="Soltis D."/>
            <person name="Chen Z.-H."/>
        </authorList>
    </citation>
    <scope>NUCLEOTIDE SEQUENCE</scope>
    <source>
        <strain evidence="5">Whitten #5841</strain>
        <tissue evidence="5">Leaf</tissue>
    </source>
</reference>
<keyword evidence="1" id="KW-0150">Chloroplast</keyword>
<dbReference type="Pfam" id="PF13855">
    <property type="entry name" value="LRR_8"/>
    <property type="match status" value="1"/>
</dbReference>
<organism evidence="5 6">
    <name type="scientific">Ceratopteris richardii</name>
    <name type="common">Triangle waterfern</name>
    <dbReference type="NCBI Taxonomy" id="49495"/>
    <lineage>
        <taxon>Eukaryota</taxon>
        <taxon>Viridiplantae</taxon>
        <taxon>Streptophyta</taxon>
        <taxon>Embryophyta</taxon>
        <taxon>Tracheophyta</taxon>
        <taxon>Polypodiopsida</taxon>
        <taxon>Polypodiidae</taxon>
        <taxon>Polypodiales</taxon>
        <taxon>Pteridineae</taxon>
        <taxon>Pteridaceae</taxon>
        <taxon>Parkerioideae</taxon>
        <taxon>Ceratopteris</taxon>
    </lineage>
</organism>
<name>A0A8T2T205_CERRI</name>
<dbReference type="EMBL" id="CM035420">
    <property type="protein sequence ID" value="KAH7404481.1"/>
    <property type="molecule type" value="Genomic_DNA"/>
</dbReference>
<dbReference type="PANTHER" id="PTHR36766">
    <property type="entry name" value="PLANT BROAD-SPECTRUM MILDEW RESISTANCE PROTEIN RPW8"/>
    <property type="match status" value="1"/>
</dbReference>
<gene>
    <name evidence="5" type="ORF">KP509_15G027900</name>
</gene>
<dbReference type="OrthoDB" id="2018467at2759"/>
<keyword evidence="2" id="KW-0433">Leucine-rich repeat</keyword>
<dbReference type="PANTHER" id="PTHR36766:SF30">
    <property type="entry name" value="TIR-NBS TYPE DISEASE RESISTANCE PROTEIN-RELATED"/>
    <property type="match status" value="1"/>
</dbReference>
<dbReference type="Gene3D" id="1.10.8.430">
    <property type="entry name" value="Helical domain of apoptotic protease-activating factors"/>
    <property type="match status" value="1"/>
</dbReference>
<dbReference type="InterPro" id="IPR002182">
    <property type="entry name" value="NB-ARC"/>
</dbReference>
<evidence type="ECO:0000313" key="6">
    <source>
        <dbReference type="Proteomes" id="UP000825935"/>
    </source>
</evidence>
<dbReference type="Proteomes" id="UP000825935">
    <property type="component" value="Chromosome 15"/>
</dbReference>
<dbReference type="Gene3D" id="3.80.10.10">
    <property type="entry name" value="Ribonuclease Inhibitor"/>
    <property type="match status" value="5"/>
</dbReference>
<dbReference type="SUPFAM" id="SSF52058">
    <property type="entry name" value="L domain-like"/>
    <property type="match status" value="3"/>
</dbReference>
<dbReference type="InterPro" id="IPR042197">
    <property type="entry name" value="Apaf_helical"/>
</dbReference>
<dbReference type="InterPro" id="IPR027417">
    <property type="entry name" value="P-loop_NTPase"/>
</dbReference>
<dbReference type="SUPFAM" id="SSF52540">
    <property type="entry name" value="P-loop containing nucleoside triphosphate hydrolases"/>
    <property type="match status" value="1"/>
</dbReference>
<dbReference type="OMA" id="CNIYGLH"/>
<dbReference type="InterPro" id="IPR032675">
    <property type="entry name" value="LRR_dom_sf"/>
</dbReference>
<evidence type="ECO:0000256" key="2">
    <source>
        <dbReference type="ARBA" id="ARBA00022614"/>
    </source>
</evidence>
<feature type="domain" description="NB-ARC" evidence="4">
    <location>
        <begin position="84"/>
        <end position="243"/>
    </location>
</feature>
<dbReference type="SMART" id="SM00369">
    <property type="entry name" value="LRR_TYP"/>
    <property type="match status" value="7"/>
</dbReference>
<evidence type="ECO:0000256" key="1">
    <source>
        <dbReference type="ARBA" id="ARBA00022528"/>
    </source>
</evidence>
<proteinExistence type="predicted"/>
<keyword evidence="1" id="KW-0934">Plastid</keyword>
<dbReference type="SMART" id="SM00367">
    <property type="entry name" value="LRR_CC"/>
    <property type="match status" value="6"/>
</dbReference>
<sequence length="1330" mass="147693">MLSNAAAHRPKVLYVSYGPHATDESASKPCFKLKVNFEESELNKAQFKAMVNEVARILNIVEGQGGQATDFFPVGLTERVDEMRAKMSSYLSNSSNAVRCFGLLGMGGSGKTTTAVSIYNKIHKQFEASFFSMNTRARVAADASSLETLRREILNSFLSNKKGEESSALRGIYGLVVLDDVDSKAQVDALYISLCSSLRSNSVVLITSRYREVLQHAQPTYIFDMGALSPESSQWLFNWHAFLKPEAPPHLQKVSKSVIAACKGLPLSLKVMGAHLYPKSDKRDWDESLTYLTKHQEDIFSVLKLSLGGLKSDQLDSFLDISCFFVGQNDVVTRAYMEGVYEVASTHLSSLNSRCLLSLKAKEEEYCDIEDTTIEVHDQIRDMGRHIVRKEKRNRAWDEETAKDLLKDETTRSALRGLSINSGMTLPCEAAKCESLPRLYFLRVIDDGNNSAGKVLIRVRCEELRLLVWRNAPFSEVPPGLCSINLRVLDLRDSKVCELPPAPCFMELRYLDLEGTNISSVPHGIFFVNLEYMNLSRTKIKELRSGLQCPNLRRLFLSKTQISQVPHGLYSTNLEVLDLSWTNISKVPDACLPNLLLLNLHGCKGLSLSAKFDTSLTSLQLLNLGECGNLEGLHSSIQSLTDLRRLDLTWCESMRSLPQEMTKLASLEILHLRYCNSLETLSFLPTTLQQLELIDCDSLQTINASLPNLQLLHIFRCNKLTTLPTGLGASMQELRLTESHGVAELLETNPESIFGELASLEILILRSCKSLETLSFLPTTLQQLELIHCDSLQTINASLPNLQRLHISTCEKLTTLPTGLGASMRQLSLSDCHGLAELLETNPESIFGELASLEILILLSCKSLETINASLPNLQLLQIFYCDKLTTLPTGLGASLEILHLWSCNSLETLSFLRTTLQKLKLHDCDSLQTLNASLPNLQLLEIHGCRKLTTLQASLPNLQLLEIHGCRKLTTLQASLPNLQLLEIFDCDKLTTLPTGLGNPMRKLRLSRSELLETNPESIFRELASLEILHLWSCNSLETLSFLPTTLQELKLHDCDSLQTLNASLPNLQLLEILDCDKLTTLPTGLGASMQELRLTESHGVAELLETNPESIFGEVASLEILHLWSCNSLETLSFLPTTLQELKLHDCDSLQTLNASLPNLQQLNLEACHSLQTINASLPNLQLLSIIGCRKLTTLPTGHGASMRELRLSDCRGVEELLETNPESIFGELASLEILILRSCKSLETLSFLPTTLQQLELIHCDSLQTINASLPNLQRLHISTCEKLTTLPTGLGASMRQLSLSDCHGLAELLETNPESIFGGSSSTTHF</sequence>
<dbReference type="GO" id="GO:0043531">
    <property type="term" value="F:ADP binding"/>
    <property type="evidence" value="ECO:0007669"/>
    <property type="project" value="InterPro"/>
</dbReference>
<evidence type="ECO:0000259" key="4">
    <source>
        <dbReference type="Pfam" id="PF00931"/>
    </source>
</evidence>
<dbReference type="InterPro" id="IPR003591">
    <property type="entry name" value="Leu-rich_rpt_typical-subtyp"/>
</dbReference>
<accession>A0A8T2T205</accession>
<dbReference type="InterPro" id="IPR006553">
    <property type="entry name" value="Leu-rich_rpt_Cys-con_subtyp"/>
</dbReference>
<keyword evidence="3" id="KW-0677">Repeat</keyword>
<dbReference type="Pfam" id="PF00931">
    <property type="entry name" value="NB-ARC"/>
    <property type="match status" value="1"/>
</dbReference>